<dbReference type="PATRIC" id="fig|1710894.3.peg.4416"/>
<dbReference type="Pfam" id="PF00226">
    <property type="entry name" value="DnaJ"/>
    <property type="match status" value="1"/>
</dbReference>
<dbReference type="CDD" id="cd06257">
    <property type="entry name" value="DnaJ"/>
    <property type="match status" value="1"/>
</dbReference>
<dbReference type="InterPro" id="IPR052763">
    <property type="entry name" value="DnaJ_C4"/>
</dbReference>
<feature type="domain" description="J" evidence="2">
    <location>
        <begin position="5"/>
        <end position="69"/>
    </location>
</feature>
<evidence type="ECO:0000313" key="4">
    <source>
        <dbReference type="Proteomes" id="UP000092382"/>
    </source>
</evidence>
<comment type="caution">
    <text evidence="3">The sequence shown here is derived from an EMBL/GenBank/DDBJ whole genome shotgun (WGS) entry which is preliminary data.</text>
</comment>
<dbReference type="PANTHER" id="PTHR44825:SF1">
    <property type="entry name" value="DNAJ HOMOLOG SUBFAMILY C MEMBER 4"/>
    <property type="match status" value="1"/>
</dbReference>
<accession>A0A1B7VGF4</accession>
<feature type="coiled-coil region" evidence="1">
    <location>
        <begin position="84"/>
        <end position="164"/>
    </location>
</feature>
<dbReference type="InterPro" id="IPR036869">
    <property type="entry name" value="J_dom_sf"/>
</dbReference>
<dbReference type="PRINTS" id="PR00625">
    <property type="entry name" value="JDOMAIN"/>
</dbReference>
<proteinExistence type="predicted"/>
<evidence type="ECO:0000313" key="3">
    <source>
        <dbReference type="EMBL" id="OBQ16683.1"/>
    </source>
</evidence>
<dbReference type="PANTHER" id="PTHR44825">
    <property type="match status" value="1"/>
</dbReference>
<keyword evidence="1" id="KW-0175">Coiled coil</keyword>
<sequence>MSNFNHYETLKVSNHASQAEIKQAYRRLVKIFHPDSNQDITDNEQIIRVNAAYEVLSDSKSRFDYDEKLRHGQEKFHHVRQKRAESAQQDYKAARKTRKDIDENIEEWLRLVYKPVNRILSTILNSLEAQIEELAADPFDDDLLDEFQDYLASCREDLKDAQIKFRSLPNPASFAPAAAHIYYCMSQVGDGIEELAYFPLSYDHRYLHTGQELFRIAKRLYREAQESVS</sequence>
<protein>
    <submittedName>
        <fullName evidence="3">Molecular chaperone DnaJ</fullName>
    </submittedName>
</protein>
<dbReference type="InterPro" id="IPR001623">
    <property type="entry name" value="DnaJ_domain"/>
</dbReference>
<dbReference type="EMBL" id="LJOY01000137">
    <property type="protein sequence ID" value="OBQ16683.1"/>
    <property type="molecule type" value="Genomic_DNA"/>
</dbReference>
<gene>
    <name evidence="3" type="ORF">AN481_19265</name>
</gene>
<evidence type="ECO:0000256" key="1">
    <source>
        <dbReference type="SAM" id="Coils"/>
    </source>
</evidence>
<dbReference type="AlphaFoldDB" id="A0A1B7VGF4"/>
<name>A0A1B7VGF4_APHFL</name>
<dbReference type="SUPFAM" id="SSF46565">
    <property type="entry name" value="Chaperone J-domain"/>
    <property type="match status" value="1"/>
</dbReference>
<dbReference type="Proteomes" id="UP000092382">
    <property type="component" value="Unassembled WGS sequence"/>
</dbReference>
<dbReference type="PROSITE" id="PS50076">
    <property type="entry name" value="DNAJ_2"/>
    <property type="match status" value="1"/>
</dbReference>
<dbReference type="SMART" id="SM00271">
    <property type="entry name" value="DnaJ"/>
    <property type="match status" value="1"/>
</dbReference>
<reference evidence="3 4" key="1">
    <citation type="submission" date="2015-09" db="EMBL/GenBank/DDBJ databases">
        <title>Whole genome shotgun sequence assembly of Aphanizomenon flos-aquae UKL13.</title>
        <authorList>
            <person name="Driscoll C."/>
        </authorList>
    </citation>
    <scope>NUCLEOTIDE SEQUENCE [LARGE SCALE GENOMIC DNA]</scope>
    <source>
        <strain evidence="3">MDT13</strain>
    </source>
</reference>
<dbReference type="Gene3D" id="1.10.287.110">
    <property type="entry name" value="DnaJ domain"/>
    <property type="match status" value="1"/>
</dbReference>
<evidence type="ECO:0000259" key="2">
    <source>
        <dbReference type="PROSITE" id="PS50076"/>
    </source>
</evidence>
<organism evidence="3 4">
    <name type="scientific">Aphanizomenon flos-aquae LD13</name>
    <dbReference type="NCBI Taxonomy" id="1710894"/>
    <lineage>
        <taxon>Bacteria</taxon>
        <taxon>Bacillati</taxon>
        <taxon>Cyanobacteriota</taxon>
        <taxon>Cyanophyceae</taxon>
        <taxon>Nostocales</taxon>
        <taxon>Aphanizomenonaceae</taxon>
        <taxon>Aphanizomenon</taxon>
    </lineage>
</organism>